<dbReference type="SUPFAM" id="SSF55658">
    <property type="entry name" value="L9 N-domain-like"/>
    <property type="match status" value="1"/>
</dbReference>
<dbReference type="NCBIfam" id="TIGR00158">
    <property type="entry name" value="L9"/>
    <property type="match status" value="1"/>
</dbReference>
<sequence length="210" mass="23074">MKFATPLLLAILLESTCGIVTTKSFPQSLNCVTRAHRTRGVMEMRKRAPSETKGKSQIVLTKDVTDVGVKNDIKYVKTGFYLNYLLPRKEAVLATKEVVDKVNMENADYVANEAKLDEEAKVVVSKLEAIKKFVIQKKADSAEAGSKIYGSVSIPEVISAIEEAADLKLNSPKMSMPKDKMNLLGDVDFVVTVRPNIAANLELSIAQLVE</sequence>
<feature type="domain" description="Ribosomal protein L9" evidence="8">
    <location>
        <begin position="68"/>
        <end position="95"/>
    </location>
</feature>
<gene>
    <name evidence="9" type="ORF">DSPE1174_LOCUS20390</name>
</gene>
<dbReference type="GO" id="GO:1990904">
    <property type="term" value="C:ribonucleoprotein complex"/>
    <property type="evidence" value="ECO:0007669"/>
    <property type="project" value="UniProtKB-KW"/>
</dbReference>
<evidence type="ECO:0000256" key="7">
    <source>
        <dbReference type="SAM" id="SignalP"/>
    </source>
</evidence>
<dbReference type="Gene3D" id="3.40.5.10">
    <property type="entry name" value="Ribosomal protein L9, N-terminal domain"/>
    <property type="match status" value="1"/>
</dbReference>
<dbReference type="Pfam" id="PF03948">
    <property type="entry name" value="Ribosomal_L9_C"/>
    <property type="match status" value="1"/>
</dbReference>
<dbReference type="InterPro" id="IPR036791">
    <property type="entry name" value="Ribosomal_bL9_C_sf"/>
</dbReference>
<dbReference type="GO" id="GO:0005840">
    <property type="term" value="C:ribosome"/>
    <property type="evidence" value="ECO:0007669"/>
    <property type="project" value="UniProtKB-KW"/>
</dbReference>
<dbReference type="GO" id="GO:0019843">
    <property type="term" value="F:rRNA binding"/>
    <property type="evidence" value="ECO:0007669"/>
    <property type="project" value="UniProtKB-KW"/>
</dbReference>
<evidence type="ECO:0000256" key="2">
    <source>
        <dbReference type="ARBA" id="ARBA00022730"/>
    </source>
</evidence>
<reference evidence="9" key="1">
    <citation type="submission" date="2021-01" db="EMBL/GenBank/DDBJ databases">
        <authorList>
            <person name="Corre E."/>
            <person name="Pelletier E."/>
            <person name="Niang G."/>
            <person name="Scheremetjew M."/>
            <person name="Finn R."/>
            <person name="Kale V."/>
            <person name="Holt S."/>
            <person name="Cochrane G."/>
            <person name="Meng A."/>
            <person name="Brown T."/>
            <person name="Cohen L."/>
        </authorList>
    </citation>
    <scope>NUCLEOTIDE SEQUENCE</scope>
    <source>
        <strain evidence="9">CCMP1381</strain>
    </source>
</reference>
<accession>A0A7S2D9P7</accession>
<dbReference type="HAMAP" id="MF_00503">
    <property type="entry name" value="Ribosomal_bL9"/>
    <property type="match status" value="1"/>
</dbReference>
<feature type="chain" id="PRO_5030739493" description="50S ribosomal protein L9, chloroplastic" evidence="7">
    <location>
        <begin position="19"/>
        <end position="210"/>
    </location>
</feature>
<keyword evidence="7" id="KW-0732">Signal</keyword>
<comment type="similarity">
    <text evidence="1">Belongs to the bacterial ribosomal protein bL9 family.</text>
</comment>
<dbReference type="InterPro" id="IPR020594">
    <property type="entry name" value="Ribosomal_bL9_bac/chp"/>
</dbReference>
<dbReference type="SUPFAM" id="SSF55653">
    <property type="entry name" value="Ribosomal protein L9 C-domain"/>
    <property type="match status" value="1"/>
</dbReference>
<dbReference type="InterPro" id="IPR000244">
    <property type="entry name" value="Ribosomal_bL9"/>
</dbReference>
<proteinExistence type="inferred from homology"/>
<protein>
    <recommendedName>
        <fullName evidence="6">50S ribosomal protein L9, chloroplastic</fullName>
    </recommendedName>
</protein>
<dbReference type="AlphaFoldDB" id="A0A7S2D9P7"/>
<organism evidence="9">
    <name type="scientific">Octactis speculum</name>
    <dbReference type="NCBI Taxonomy" id="3111310"/>
    <lineage>
        <taxon>Eukaryota</taxon>
        <taxon>Sar</taxon>
        <taxon>Stramenopiles</taxon>
        <taxon>Ochrophyta</taxon>
        <taxon>Dictyochophyceae</taxon>
        <taxon>Dictyochales</taxon>
        <taxon>Dictyochaceae</taxon>
        <taxon>Octactis</taxon>
    </lineage>
</organism>
<dbReference type="InterPro" id="IPR036935">
    <property type="entry name" value="Ribosomal_bL9_N_sf"/>
</dbReference>
<evidence type="ECO:0000256" key="3">
    <source>
        <dbReference type="ARBA" id="ARBA00022884"/>
    </source>
</evidence>
<feature type="signal peptide" evidence="7">
    <location>
        <begin position="1"/>
        <end position="18"/>
    </location>
</feature>
<dbReference type="InterPro" id="IPR020069">
    <property type="entry name" value="Ribosomal_bL9_C"/>
</dbReference>
<keyword evidence="3" id="KW-0694">RNA-binding</keyword>
<dbReference type="PROSITE" id="PS00651">
    <property type="entry name" value="RIBOSOMAL_L9"/>
    <property type="match status" value="1"/>
</dbReference>
<dbReference type="InterPro" id="IPR020070">
    <property type="entry name" value="Ribosomal_bL9_N"/>
</dbReference>
<evidence type="ECO:0000256" key="6">
    <source>
        <dbReference type="ARBA" id="ARBA00035427"/>
    </source>
</evidence>
<evidence type="ECO:0000256" key="4">
    <source>
        <dbReference type="ARBA" id="ARBA00022980"/>
    </source>
</evidence>
<evidence type="ECO:0000259" key="8">
    <source>
        <dbReference type="PROSITE" id="PS00651"/>
    </source>
</evidence>
<name>A0A7S2D9P7_9STRA</name>
<dbReference type="Gene3D" id="3.10.430.100">
    <property type="entry name" value="Ribosomal protein L9, C-terminal domain"/>
    <property type="match status" value="1"/>
</dbReference>
<dbReference type="InterPro" id="IPR009027">
    <property type="entry name" value="Ribosomal_bL9/RNase_H1_N"/>
</dbReference>
<keyword evidence="5" id="KW-0687">Ribonucleoprotein</keyword>
<evidence type="ECO:0000313" key="9">
    <source>
        <dbReference type="EMBL" id="CAD9448275.1"/>
    </source>
</evidence>
<dbReference type="GO" id="GO:0006412">
    <property type="term" value="P:translation"/>
    <property type="evidence" value="ECO:0007669"/>
    <property type="project" value="InterPro"/>
</dbReference>
<evidence type="ECO:0000256" key="1">
    <source>
        <dbReference type="ARBA" id="ARBA00010605"/>
    </source>
</evidence>
<dbReference type="Pfam" id="PF01281">
    <property type="entry name" value="Ribosomal_L9_N"/>
    <property type="match status" value="1"/>
</dbReference>
<dbReference type="PANTHER" id="PTHR21368">
    <property type="entry name" value="50S RIBOSOMAL PROTEIN L9"/>
    <property type="match status" value="1"/>
</dbReference>
<dbReference type="EMBL" id="HBGS01039596">
    <property type="protein sequence ID" value="CAD9448275.1"/>
    <property type="molecule type" value="Transcribed_RNA"/>
</dbReference>
<keyword evidence="2" id="KW-0699">rRNA-binding</keyword>
<dbReference type="GO" id="GO:0003735">
    <property type="term" value="F:structural constituent of ribosome"/>
    <property type="evidence" value="ECO:0007669"/>
    <property type="project" value="InterPro"/>
</dbReference>
<evidence type="ECO:0000256" key="5">
    <source>
        <dbReference type="ARBA" id="ARBA00023274"/>
    </source>
</evidence>
<keyword evidence="4" id="KW-0689">Ribosomal protein</keyword>